<protein>
    <submittedName>
        <fullName evidence="2">Uncharacterized protein</fullName>
    </submittedName>
</protein>
<evidence type="ECO:0000256" key="1">
    <source>
        <dbReference type="SAM" id="MobiDB-lite"/>
    </source>
</evidence>
<dbReference type="EMBL" id="JAINUG010000141">
    <property type="protein sequence ID" value="KAJ8393032.1"/>
    <property type="molecule type" value="Genomic_DNA"/>
</dbReference>
<organism evidence="2 3">
    <name type="scientific">Aldrovandia affinis</name>
    <dbReference type="NCBI Taxonomy" id="143900"/>
    <lineage>
        <taxon>Eukaryota</taxon>
        <taxon>Metazoa</taxon>
        <taxon>Chordata</taxon>
        <taxon>Craniata</taxon>
        <taxon>Vertebrata</taxon>
        <taxon>Euteleostomi</taxon>
        <taxon>Actinopterygii</taxon>
        <taxon>Neopterygii</taxon>
        <taxon>Teleostei</taxon>
        <taxon>Notacanthiformes</taxon>
        <taxon>Halosauridae</taxon>
        <taxon>Aldrovandia</taxon>
    </lineage>
</organism>
<sequence>MLGKGHPGCFYILVLVKGGRGALIHLKARLSQPRKESMARVPLRRLAEDQGVILAREKALRLYTDSSSEGLGAVLTRVQEDGGEGDRLCLREEEQDQWPEWLPALLLMYNNSVHYCPGPMSSSGSCNLGPWRMRSGRDEVVLERTIHPNLCPVLEGITASSASAPKKTFSFPQPGGGLWCELWWPWVWDRCQQPAEEVIPVVFHVEPKGEPPSFVRQEDGPKAGTSPSVIWDD</sequence>
<reference evidence="2" key="1">
    <citation type="journal article" date="2023" name="Science">
        <title>Genome structures resolve the early diversification of teleost fishes.</title>
        <authorList>
            <person name="Parey E."/>
            <person name="Louis A."/>
            <person name="Montfort J."/>
            <person name="Bouchez O."/>
            <person name="Roques C."/>
            <person name="Iampietro C."/>
            <person name="Lluch J."/>
            <person name="Castinel A."/>
            <person name="Donnadieu C."/>
            <person name="Desvignes T."/>
            <person name="Floi Bucao C."/>
            <person name="Jouanno E."/>
            <person name="Wen M."/>
            <person name="Mejri S."/>
            <person name="Dirks R."/>
            <person name="Jansen H."/>
            <person name="Henkel C."/>
            <person name="Chen W.J."/>
            <person name="Zahm M."/>
            <person name="Cabau C."/>
            <person name="Klopp C."/>
            <person name="Thompson A.W."/>
            <person name="Robinson-Rechavi M."/>
            <person name="Braasch I."/>
            <person name="Lecointre G."/>
            <person name="Bobe J."/>
            <person name="Postlethwait J.H."/>
            <person name="Berthelot C."/>
            <person name="Roest Crollius H."/>
            <person name="Guiguen Y."/>
        </authorList>
    </citation>
    <scope>NUCLEOTIDE SEQUENCE</scope>
    <source>
        <strain evidence="2">NC1722</strain>
    </source>
</reference>
<keyword evidence="3" id="KW-1185">Reference proteome</keyword>
<feature type="region of interest" description="Disordered" evidence="1">
    <location>
        <begin position="210"/>
        <end position="233"/>
    </location>
</feature>
<accession>A0AAD7RZ28</accession>
<name>A0AAD7RZ28_9TELE</name>
<dbReference type="Proteomes" id="UP001221898">
    <property type="component" value="Unassembled WGS sequence"/>
</dbReference>
<evidence type="ECO:0000313" key="3">
    <source>
        <dbReference type="Proteomes" id="UP001221898"/>
    </source>
</evidence>
<proteinExistence type="predicted"/>
<comment type="caution">
    <text evidence="2">The sequence shown here is derived from an EMBL/GenBank/DDBJ whole genome shotgun (WGS) entry which is preliminary data.</text>
</comment>
<evidence type="ECO:0000313" key="2">
    <source>
        <dbReference type="EMBL" id="KAJ8393032.1"/>
    </source>
</evidence>
<gene>
    <name evidence="2" type="ORF">AAFF_G00069360</name>
</gene>
<dbReference type="AlphaFoldDB" id="A0AAD7RZ28"/>